<dbReference type="CDD" id="cd07022">
    <property type="entry name" value="S49_Sppa_36K_type"/>
    <property type="match status" value="1"/>
</dbReference>
<accession>A0A0F6W352</accession>
<dbReference type="GO" id="GO:0006508">
    <property type="term" value="P:proteolysis"/>
    <property type="evidence" value="ECO:0007669"/>
    <property type="project" value="InterPro"/>
</dbReference>
<proteinExistence type="inferred from homology"/>
<dbReference type="EMBL" id="CP011125">
    <property type="protein sequence ID" value="AKF06071.1"/>
    <property type="molecule type" value="Genomic_DNA"/>
</dbReference>
<evidence type="ECO:0000256" key="2">
    <source>
        <dbReference type="SAM" id="MobiDB-lite"/>
    </source>
</evidence>
<dbReference type="STRING" id="927083.DB32_003220"/>
<dbReference type="PANTHER" id="PTHR42987">
    <property type="entry name" value="PEPTIDASE S49"/>
    <property type="match status" value="1"/>
</dbReference>
<feature type="region of interest" description="Disordered" evidence="2">
    <location>
        <begin position="248"/>
        <end position="268"/>
    </location>
</feature>
<comment type="similarity">
    <text evidence="1">Belongs to the peptidase S49 family.</text>
</comment>
<feature type="region of interest" description="Disordered" evidence="2">
    <location>
        <begin position="391"/>
        <end position="422"/>
    </location>
</feature>
<dbReference type="RefSeq" id="WP_053233281.1">
    <property type="nucleotide sequence ID" value="NZ_CP011125.1"/>
</dbReference>
<feature type="domain" description="Peptidase S49" evidence="3">
    <location>
        <begin position="102"/>
        <end position="247"/>
    </location>
</feature>
<dbReference type="InterPro" id="IPR002142">
    <property type="entry name" value="Peptidase_S49"/>
</dbReference>
<dbReference type="AlphaFoldDB" id="A0A0F6W352"/>
<reference evidence="4 5" key="1">
    <citation type="submission" date="2015-03" db="EMBL/GenBank/DDBJ databases">
        <title>Genome assembly of Sandaracinus amylolyticus DSM 53668.</title>
        <authorList>
            <person name="Sharma G."/>
            <person name="Subramanian S."/>
        </authorList>
    </citation>
    <scope>NUCLEOTIDE SEQUENCE [LARGE SCALE GENOMIC DNA]</scope>
    <source>
        <strain evidence="4 5">DSM 53668</strain>
    </source>
</reference>
<dbReference type="OrthoDB" id="9764363at2"/>
<dbReference type="Gene3D" id="3.90.226.10">
    <property type="entry name" value="2-enoyl-CoA Hydratase, Chain A, domain 1"/>
    <property type="match status" value="1"/>
</dbReference>
<gene>
    <name evidence="4" type="ORF">DB32_003220</name>
</gene>
<dbReference type="Pfam" id="PF01343">
    <property type="entry name" value="Peptidase_S49"/>
    <property type="match status" value="1"/>
</dbReference>
<dbReference type="PANTHER" id="PTHR42987:SF4">
    <property type="entry name" value="PROTEASE SOHB-RELATED"/>
    <property type="match status" value="1"/>
</dbReference>
<dbReference type="InterPro" id="IPR033855">
    <property type="entry name" value="Protein_C"/>
</dbReference>
<dbReference type="SUPFAM" id="SSF52096">
    <property type="entry name" value="ClpP/crotonase"/>
    <property type="match status" value="1"/>
</dbReference>
<evidence type="ECO:0000256" key="1">
    <source>
        <dbReference type="ARBA" id="ARBA00008683"/>
    </source>
</evidence>
<organism evidence="4 5">
    <name type="scientific">Sandaracinus amylolyticus</name>
    <dbReference type="NCBI Taxonomy" id="927083"/>
    <lineage>
        <taxon>Bacteria</taxon>
        <taxon>Pseudomonadati</taxon>
        <taxon>Myxococcota</taxon>
        <taxon>Polyangia</taxon>
        <taxon>Polyangiales</taxon>
        <taxon>Sandaracinaceae</taxon>
        <taxon>Sandaracinus</taxon>
    </lineage>
</organism>
<protein>
    <submittedName>
        <fullName evidence="4">Peptidase S49</fullName>
    </submittedName>
</protein>
<dbReference type="Proteomes" id="UP000034883">
    <property type="component" value="Chromosome"/>
</dbReference>
<evidence type="ECO:0000259" key="3">
    <source>
        <dbReference type="Pfam" id="PF01343"/>
    </source>
</evidence>
<evidence type="ECO:0000313" key="5">
    <source>
        <dbReference type="Proteomes" id="UP000034883"/>
    </source>
</evidence>
<dbReference type="GO" id="GO:0008233">
    <property type="term" value="F:peptidase activity"/>
    <property type="evidence" value="ECO:0007669"/>
    <property type="project" value="InterPro"/>
</dbReference>
<feature type="compositionally biased region" description="Low complexity" evidence="2">
    <location>
        <begin position="320"/>
        <end position="333"/>
    </location>
</feature>
<feature type="region of interest" description="Disordered" evidence="2">
    <location>
        <begin position="288"/>
        <end position="333"/>
    </location>
</feature>
<dbReference type="InterPro" id="IPR029045">
    <property type="entry name" value="ClpP/crotonase-like_dom_sf"/>
</dbReference>
<sequence>MIERRYEPHGPLALEPSAFGMLMMLGREPVTAERRDEVSIVPIRGPLMHHRDPLCESYDDIKALVAQELAAKPRALVLRIDSPGGLVAGCFSTAREIRAMAQSAGVRVYAYVDGSACSAAYALACAAEKIVVPEAGMVGSIGVRVPLVDATQAQANQGLRVTMVSSGARKADGDPTTPFSEAALRATRETVESLAKVFFAWVMETRGVDEGSLAALEGAQFTGRAAVALGLADEVSTFEDLLASIASGQRPASAGEANGEDDMNEEEKARAALKAIVDGDGDEKAKAKARKALAAIDDKDDEEAAAPPPPDPKKDDEGARAPGANAPAAASTPDALSALAEVHKLRAEIAAKEEAAEREKLIASRPDFAPELVAALANAPMATVREMVTKLPRGTVKNPAAAAATVQPTRGEGQGDGGAPRLAPEAKAQLDAAMGLLETKPGVVSKGNKLVLGAAVPVKGA</sequence>
<name>A0A0F6W352_9BACT</name>
<keyword evidence="5" id="KW-1185">Reference proteome</keyword>
<evidence type="ECO:0000313" key="4">
    <source>
        <dbReference type="EMBL" id="AKF06071.1"/>
    </source>
</evidence>
<dbReference type="KEGG" id="samy:DB32_003220"/>